<organism evidence="2 3">
    <name type="scientific">Labilithrix luteola</name>
    <dbReference type="NCBI Taxonomy" id="1391654"/>
    <lineage>
        <taxon>Bacteria</taxon>
        <taxon>Pseudomonadati</taxon>
        <taxon>Myxococcota</taxon>
        <taxon>Polyangia</taxon>
        <taxon>Polyangiales</taxon>
        <taxon>Labilitrichaceae</taxon>
        <taxon>Labilithrix</taxon>
    </lineage>
</organism>
<gene>
    <name evidence="2" type="ORF">AKJ09_08943</name>
</gene>
<accession>A0A0K1QA53</accession>
<dbReference type="InterPro" id="IPR021953">
    <property type="entry name" value="DUF3570"/>
</dbReference>
<dbReference type="AlphaFoldDB" id="A0A0K1QA53"/>
<evidence type="ECO:0008006" key="4">
    <source>
        <dbReference type="Google" id="ProtNLM"/>
    </source>
</evidence>
<name>A0A0K1QA53_9BACT</name>
<dbReference type="Pfam" id="PF12094">
    <property type="entry name" value="DUF3570"/>
    <property type="match status" value="1"/>
</dbReference>
<evidence type="ECO:0000256" key="1">
    <source>
        <dbReference type="SAM" id="SignalP"/>
    </source>
</evidence>
<reference evidence="2 3" key="1">
    <citation type="submission" date="2015-08" db="EMBL/GenBank/DDBJ databases">
        <authorList>
            <person name="Babu N.S."/>
            <person name="Beckwith C.J."/>
            <person name="Beseler K.G."/>
            <person name="Brison A."/>
            <person name="Carone J.V."/>
            <person name="Caskin T.P."/>
            <person name="Diamond M."/>
            <person name="Durham M.E."/>
            <person name="Foxe J.M."/>
            <person name="Go M."/>
            <person name="Henderson B.A."/>
            <person name="Jones I.B."/>
            <person name="McGettigan J.A."/>
            <person name="Micheletti S.J."/>
            <person name="Nasrallah M.E."/>
            <person name="Ortiz D."/>
            <person name="Piller C.R."/>
            <person name="Privatt S.R."/>
            <person name="Schneider S.L."/>
            <person name="Sharp S."/>
            <person name="Smith T.C."/>
            <person name="Stanton J.D."/>
            <person name="Ullery H.E."/>
            <person name="Wilson R.J."/>
            <person name="Serrano M.G."/>
            <person name="Buck G."/>
            <person name="Lee V."/>
            <person name="Wang Y."/>
            <person name="Carvalho R."/>
            <person name="Voegtly L."/>
            <person name="Shi R."/>
            <person name="Duckworth R."/>
            <person name="Johnson A."/>
            <person name="Loviza R."/>
            <person name="Walstead R."/>
            <person name="Shah Z."/>
            <person name="Kiflezghi M."/>
            <person name="Wade K."/>
            <person name="Ball S.L."/>
            <person name="Bradley K.W."/>
            <person name="Asai D.J."/>
            <person name="Bowman C.A."/>
            <person name="Russell D.A."/>
            <person name="Pope W.H."/>
            <person name="Jacobs-Sera D."/>
            <person name="Hendrix R.W."/>
            <person name="Hatfull G.F."/>
        </authorList>
    </citation>
    <scope>NUCLEOTIDE SEQUENCE [LARGE SCALE GENOMIC DNA]</scope>
    <source>
        <strain evidence="2 3">DSM 27648</strain>
    </source>
</reference>
<keyword evidence="3" id="KW-1185">Reference proteome</keyword>
<protein>
    <recommendedName>
        <fullName evidence="4">Long-chain fatty acid transport protein</fullName>
    </recommendedName>
</protein>
<evidence type="ECO:0000313" key="2">
    <source>
        <dbReference type="EMBL" id="AKV02280.1"/>
    </source>
</evidence>
<dbReference type="STRING" id="1391654.AKJ09_08943"/>
<feature type="signal peptide" evidence="1">
    <location>
        <begin position="1"/>
        <end position="17"/>
    </location>
</feature>
<proteinExistence type="predicted"/>
<dbReference type="Proteomes" id="UP000064967">
    <property type="component" value="Chromosome"/>
</dbReference>
<feature type="chain" id="PRO_5005466868" description="Long-chain fatty acid transport protein" evidence="1">
    <location>
        <begin position="18"/>
        <end position="382"/>
    </location>
</feature>
<sequence>MGALIVAAFAFSSDAHADGNVTARASTEVAGYKDSFATSVLTPSIGAIVENPTAGWGVSGRYLVDVVSAASPDIVSTASPRWTEVRHAGTVGGRYKPGNFGVAASGGVSYTPDYLSIVGGGQLIQDLDEKNLTLVAGYSYGHDTIGRTGTPFSVFSHDLTYHTITAGISRVVNKGLVIGVYGDAIIERGDQSKPYRYVPMFAPGVAQAIPRGASVDTVASFRIQARPLEQLPLERDRWAVTGRLAWRAQRTTLRVEERLYTDSWSLSATTTDARYFIDLAERVTIWPHARLHVQSGTNFWQRAYEAPSAANLPAFRTGDRELGPLTNVGLGGGLRLALGKPGAVNDWLLSTTFDGTWTSFADAIYATQRFSGLVAVALEVTF</sequence>
<dbReference type="EMBL" id="CP012333">
    <property type="protein sequence ID" value="AKV02280.1"/>
    <property type="molecule type" value="Genomic_DNA"/>
</dbReference>
<dbReference type="KEGG" id="llu:AKJ09_08943"/>
<dbReference type="RefSeq" id="WP_169928266.1">
    <property type="nucleotide sequence ID" value="NZ_CP012333.1"/>
</dbReference>
<keyword evidence="1" id="KW-0732">Signal</keyword>
<evidence type="ECO:0000313" key="3">
    <source>
        <dbReference type="Proteomes" id="UP000064967"/>
    </source>
</evidence>